<keyword evidence="3" id="KW-1185">Reference proteome</keyword>
<sequence length="117" mass="12665">MSAANSVELRTAKVLTTAGVMGGLICGSIGTFLQWSYQTGVAWSVARWLPIVLFAIGLLLLIGCVRSIRNKEPGMVSYAWGLFAVALLVCPSGVLWWEAFTNPEILRDLPILDKIIG</sequence>
<feature type="transmembrane region" description="Helical" evidence="1">
    <location>
        <begin position="45"/>
        <end position="65"/>
    </location>
</feature>
<evidence type="ECO:0000256" key="1">
    <source>
        <dbReference type="SAM" id="Phobius"/>
    </source>
</evidence>
<dbReference type="Proteomes" id="UP000317977">
    <property type="component" value="Unassembled WGS sequence"/>
</dbReference>
<proteinExistence type="predicted"/>
<accession>A0A5C6ETW8</accession>
<dbReference type="AlphaFoldDB" id="A0A5C6ETW8"/>
<keyword evidence="1" id="KW-0812">Transmembrane</keyword>
<feature type="transmembrane region" description="Helical" evidence="1">
    <location>
        <begin position="12"/>
        <end position="33"/>
    </location>
</feature>
<evidence type="ECO:0000313" key="2">
    <source>
        <dbReference type="EMBL" id="TWU51527.1"/>
    </source>
</evidence>
<feature type="transmembrane region" description="Helical" evidence="1">
    <location>
        <begin position="77"/>
        <end position="97"/>
    </location>
</feature>
<keyword evidence="1" id="KW-1133">Transmembrane helix</keyword>
<dbReference type="RefSeq" id="WP_146534861.1">
    <property type="nucleotide sequence ID" value="NZ_SJPX01000003.1"/>
</dbReference>
<gene>
    <name evidence="2" type="ORF">Poly59_31190</name>
</gene>
<keyword evidence="1" id="KW-0472">Membrane</keyword>
<protein>
    <submittedName>
        <fullName evidence="2">Uncharacterized protein</fullName>
    </submittedName>
</protein>
<dbReference type="EMBL" id="SJPX01000003">
    <property type="protein sequence ID" value="TWU51527.1"/>
    <property type="molecule type" value="Genomic_DNA"/>
</dbReference>
<reference evidence="2 3" key="1">
    <citation type="submission" date="2019-02" db="EMBL/GenBank/DDBJ databases">
        <title>Deep-cultivation of Planctomycetes and their phenomic and genomic characterization uncovers novel biology.</title>
        <authorList>
            <person name="Wiegand S."/>
            <person name="Jogler M."/>
            <person name="Boedeker C."/>
            <person name="Pinto D."/>
            <person name="Vollmers J."/>
            <person name="Rivas-Marin E."/>
            <person name="Kohn T."/>
            <person name="Peeters S.H."/>
            <person name="Heuer A."/>
            <person name="Rast P."/>
            <person name="Oberbeckmann S."/>
            <person name="Bunk B."/>
            <person name="Jeske O."/>
            <person name="Meyerdierks A."/>
            <person name="Storesund J.E."/>
            <person name="Kallscheuer N."/>
            <person name="Luecker S."/>
            <person name="Lage O.M."/>
            <person name="Pohl T."/>
            <person name="Merkel B.J."/>
            <person name="Hornburger P."/>
            <person name="Mueller R.-W."/>
            <person name="Bruemmer F."/>
            <person name="Labrenz M."/>
            <person name="Spormann A.M."/>
            <person name="Op Den Camp H."/>
            <person name="Overmann J."/>
            <person name="Amann R."/>
            <person name="Jetten M.S.M."/>
            <person name="Mascher T."/>
            <person name="Medema M.H."/>
            <person name="Devos D.P."/>
            <person name="Kaster A.-K."/>
            <person name="Ovreas L."/>
            <person name="Rohde M."/>
            <person name="Galperin M.Y."/>
            <person name="Jogler C."/>
        </authorList>
    </citation>
    <scope>NUCLEOTIDE SEQUENCE [LARGE SCALE GENOMIC DNA]</scope>
    <source>
        <strain evidence="2 3">Poly59</strain>
    </source>
</reference>
<organism evidence="2 3">
    <name type="scientific">Rubripirellula reticaptiva</name>
    <dbReference type="NCBI Taxonomy" id="2528013"/>
    <lineage>
        <taxon>Bacteria</taxon>
        <taxon>Pseudomonadati</taxon>
        <taxon>Planctomycetota</taxon>
        <taxon>Planctomycetia</taxon>
        <taxon>Pirellulales</taxon>
        <taxon>Pirellulaceae</taxon>
        <taxon>Rubripirellula</taxon>
    </lineage>
</organism>
<name>A0A5C6ETW8_9BACT</name>
<evidence type="ECO:0000313" key="3">
    <source>
        <dbReference type="Proteomes" id="UP000317977"/>
    </source>
</evidence>
<comment type="caution">
    <text evidence="2">The sequence shown here is derived from an EMBL/GenBank/DDBJ whole genome shotgun (WGS) entry which is preliminary data.</text>
</comment>